<dbReference type="Proteomes" id="UP000778523">
    <property type="component" value="Unassembled WGS sequence"/>
</dbReference>
<dbReference type="Pfam" id="PF13275">
    <property type="entry name" value="S4_2"/>
    <property type="match status" value="1"/>
</dbReference>
<dbReference type="PROSITE" id="PS50889">
    <property type="entry name" value="S4"/>
    <property type="match status" value="1"/>
</dbReference>
<keyword evidence="4" id="KW-1185">Reference proteome</keyword>
<protein>
    <submittedName>
        <fullName evidence="3">RNA-binding S4 domain-containing protein</fullName>
    </submittedName>
</protein>
<accession>A0ABX2IPF7</accession>
<feature type="domain" description="RNA-binding S4" evidence="2">
    <location>
        <begin position="13"/>
        <end position="76"/>
    </location>
</feature>
<comment type="caution">
    <text evidence="3">The sequence shown here is derived from an EMBL/GenBank/DDBJ whole genome shotgun (WGS) entry which is preliminary data.</text>
</comment>
<name>A0ABX2IPF7_9RHOO</name>
<evidence type="ECO:0000256" key="1">
    <source>
        <dbReference type="PROSITE-ProRule" id="PRU00182"/>
    </source>
</evidence>
<dbReference type="CDD" id="cd00165">
    <property type="entry name" value="S4"/>
    <property type="match status" value="1"/>
</dbReference>
<dbReference type="SUPFAM" id="SSF55174">
    <property type="entry name" value="Alpha-L RNA-binding motif"/>
    <property type="match status" value="1"/>
</dbReference>
<evidence type="ECO:0000313" key="3">
    <source>
        <dbReference type="EMBL" id="NSL56010.1"/>
    </source>
</evidence>
<sequence length="77" mass="8383">MNVQHFELDREFITLDNLLKFLAIASSGGAAKVMVAEGLVKVNGEIEQRKTRKLRAGDVVRVHGGEEIHITGGVSPQ</sequence>
<organism evidence="3 4">
    <name type="scientific">Uliginosibacterium aquaticum</name>
    <dbReference type="NCBI Taxonomy" id="2731212"/>
    <lineage>
        <taxon>Bacteria</taxon>
        <taxon>Pseudomonadati</taxon>
        <taxon>Pseudomonadota</taxon>
        <taxon>Betaproteobacteria</taxon>
        <taxon>Rhodocyclales</taxon>
        <taxon>Zoogloeaceae</taxon>
        <taxon>Uliginosibacterium</taxon>
    </lineage>
</organism>
<dbReference type="RefSeq" id="WP_101940820.1">
    <property type="nucleotide sequence ID" value="NZ_JABCSC020000003.1"/>
</dbReference>
<dbReference type="InterPro" id="IPR036986">
    <property type="entry name" value="S4_RNA-bd_sf"/>
</dbReference>
<gene>
    <name evidence="3" type="ORF">HJ583_013295</name>
</gene>
<reference evidence="3 4" key="1">
    <citation type="submission" date="2020-06" db="EMBL/GenBank/DDBJ databases">
        <title>Draft genome of Uliginosibacterium sp. IMCC34675.</title>
        <authorList>
            <person name="Song J."/>
        </authorList>
    </citation>
    <scope>NUCLEOTIDE SEQUENCE [LARGE SCALE GENOMIC DNA]</scope>
    <source>
        <strain evidence="3 4">IMCC34675</strain>
    </source>
</reference>
<dbReference type="EMBL" id="JABCSC020000003">
    <property type="protein sequence ID" value="NSL56010.1"/>
    <property type="molecule type" value="Genomic_DNA"/>
</dbReference>
<keyword evidence="1" id="KW-0694">RNA-binding</keyword>
<evidence type="ECO:0000313" key="4">
    <source>
        <dbReference type="Proteomes" id="UP000778523"/>
    </source>
</evidence>
<dbReference type="InterPro" id="IPR002942">
    <property type="entry name" value="S4_RNA-bd"/>
</dbReference>
<dbReference type="Gene3D" id="3.10.290.10">
    <property type="entry name" value="RNA-binding S4 domain"/>
    <property type="match status" value="1"/>
</dbReference>
<proteinExistence type="predicted"/>
<dbReference type="SMART" id="SM00363">
    <property type="entry name" value="S4"/>
    <property type="match status" value="1"/>
</dbReference>
<evidence type="ECO:0000259" key="2">
    <source>
        <dbReference type="SMART" id="SM00363"/>
    </source>
</evidence>